<organism evidence="5 6">
    <name type="scientific">Drosophila willistoni</name>
    <name type="common">Fruit fly</name>
    <dbReference type="NCBI Taxonomy" id="7260"/>
    <lineage>
        <taxon>Eukaryota</taxon>
        <taxon>Metazoa</taxon>
        <taxon>Ecdysozoa</taxon>
        <taxon>Arthropoda</taxon>
        <taxon>Hexapoda</taxon>
        <taxon>Insecta</taxon>
        <taxon>Pterygota</taxon>
        <taxon>Neoptera</taxon>
        <taxon>Endopterygota</taxon>
        <taxon>Diptera</taxon>
        <taxon>Brachycera</taxon>
        <taxon>Muscomorpha</taxon>
        <taxon>Ephydroidea</taxon>
        <taxon>Drosophilidae</taxon>
        <taxon>Drosophila</taxon>
        <taxon>Sophophora</taxon>
    </lineage>
</organism>
<dbReference type="Pfam" id="PF18124">
    <property type="entry name" value="Kindlin_2_N"/>
    <property type="match status" value="1"/>
</dbReference>
<evidence type="ECO:0000259" key="4">
    <source>
        <dbReference type="PROSITE" id="PS50003"/>
    </source>
</evidence>
<dbReference type="InParanoid" id="B4MMV3"/>
<feature type="domain" description="PH" evidence="4">
    <location>
        <begin position="411"/>
        <end position="521"/>
    </location>
</feature>
<dbReference type="OrthoDB" id="10057618at2759"/>
<dbReference type="Pfam" id="PF00373">
    <property type="entry name" value="FERM_M"/>
    <property type="match status" value="1"/>
</dbReference>
<dbReference type="PhylomeDB" id="B4MMV3"/>
<feature type="compositionally biased region" description="Low complexity" evidence="3">
    <location>
        <begin position="218"/>
        <end position="228"/>
    </location>
</feature>
<dbReference type="InterPro" id="IPR011993">
    <property type="entry name" value="PH-like_dom_sf"/>
</dbReference>
<dbReference type="InterPro" id="IPR014352">
    <property type="entry name" value="FERM/acyl-CoA-bd_prot_sf"/>
</dbReference>
<dbReference type="SUPFAM" id="SSF50729">
    <property type="entry name" value="PH domain-like"/>
    <property type="match status" value="2"/>
</dbReference>
<protein>
    <recommendedName>
        <fullName evidence="4">PH domain-containing protein</fullName>
    </recommendedName>
</protein>
<dbReference type="Pfam" id="PF00169">
    <property type="entry name" value="PH"/>
    <property type="match status" value="1"/>
</dbReference>
<dbReference type="InterPro" id="IPR019749">
    <property type="entry name" value="Band_41_domain"/>
</dbReference>
<dbReference type="PANTHER" id="PTHR16160:SF13">
    <property type="entry name" value="FERMITIN 2-RELATED"/>
    <property type="match status" value="1"/>
</dbReference>
<evidence type="ECO:0000256" key="2">
    <source>
        <dbReference type="ARBA" id="ARBA00022889"/>
    </source>
</evidence>
<dbReference type="Gene3D" id="3.10.20.90">
    <property type="entry name" value="Phosphatidylinositol 3-kinase Catalytic Subunit, Chain A, domain 1"/>
    <property type="match status" value="1"/>
</dbReference>
<dbReference type="InterPro" id="IPR040790">
    <property type="entry name" value="Kindlin_2_N"/>
</dbReference>
<dbReference type="CDD" id="cd14473">
    <property type="entry name" value="FERM_B-lobe"/>
    <property type="match status" value="1"/>
</dbReference>
<dbReference type="GO" id="GO:0048513">
    <property type="term" value="P:animal organ development"/>
    <property type="evidence" value="ECO:0007669"/>
    <property type="project" value="UniProtKB-ARBA"/>
</dbReference>
<evidence type="ECO:0000256" key="1">
    <source>
        <dbReference type="ARBA" id="ARBA00008052"/>
    </source>
</evidence>
<dbReference type="FunFam" id="2.30.29.30:FF:000037">
    <property type="entry name" value="Fermitin family homolog 2"/>
    <property type="match status" value="1"/>
</dbReference>
<accession>B4MMV3</accession>
<proteinExistence type="inferred from homology"/>
<dbReference type="GO" id="GO:0007229">
    <property type="term" value="P:integrin-mediated signaling pathway"/>
    <property type="evidence" value="ECO:0007669"/>
    <property type="project" value="InterPro"/>
</dbReference>
<dbReference type="PROSITE" id="PS50003">
    <property type="entry name" value="PH_DOMAIN"/>
    <property type="match status" value="1"/>
</dbReference>
<keyword evidence="2" id="KW-0130">Cell adhesion</keyword>
<dbReference type="CDD" id="cd17096">
    <property type="entry name" value="FERM_F1_kindlins"/>
    <property type="match status" value="1"/>
</dbReference>
<dbReference type="GO" id="GO:0030055">
    <property type="term" value="C:cell-substrate junction"/>
    <property type="evidence" value="ECO:0007669"/>
    <property type="project" value="TreeGrafter"/>
</dbReference>
<feature type="region of interest" description="Disordered" evidence="3">
    <location>
        <begin position="173"/>
        <end position="236"/>
    </location>
</feature>
<reference evidence="5 6" key="1">
    <citation type="journal article" date="2007" name="Nature">
        <title>Evolution of genes and genomes on the Drosophila phylogeny.</title>
        <authorList>
            <consortium name="Drosophila 12 Genomes Consortium"/>
            <person name="Clark A.G."/>
            <person name="Eisen M.B."/>
            <person name="Smith D.R."/>
            <person name="Bergman C.M."/>
            <person name="Oliver B."/>
            <person name="Markow T.A."/>
            <person name="Kaufman T.C."/>
            <person name="Kellis M."/>
            <person name="Gelbart W."/>
            <person name="Iyer V.N."/>
            <person name="Pollard D.A."/>
            <person name="Sackton T.B."/>
            <person name="Larracuente A.M."/>
            <person name="Singh N.D."/>
            <person name="Abad J.P."/>
            <person name="Abt D.N."/>
            <person name="Adryan B."/>
            <person name="Aguade M."/>
            <person name="Akashi H."/>
            <person name="Anderson W.W."/>
            <person name="Aquadro C.F."/>
            <person name="Ardell D.H."/>
            <person name="Arguello R."/>
            <person name="Artieri C.G."/>
            <person name="Barbash D.A."/>
            <person name="Barker D."/>
            <person name="Barsanti P."/>
            <person name="Batterham P."/>
            <person name="Batzoglou S."/>
            <person name="Begun D."/>
            <person name="Bhutkar A."/>
            <person name="Blanco E."/>
            <person name="Bosak S.A."/>
            <person name="Bradley R.K."/>
            <person name="Brand A.D."/>
            <person name="Brent M.R."/>
            <person name="Brooks A.N."/>
            <person name="Brown R.H."/>
            <person name="Butlin R.K."/>
            <person name="Caggese C."/>
            <person name="Calvi B.R."/>
            <person name="Bernardo de Carvalho A."/>
            <person name="Caspi A."/>
            <person name="Castrezana S."/>
            <person name="Celniker S.E."/>
            <person name="Chang J.L."/>
            <person name="Chapple C."/>
            <person name="Chatterji S."/>
            <person name="Chinwalla A."/>
            <person name="Civetta A."/>
            <person name="Clifton S.W."/>
            <person name="Comeron J.M."/>
            <person name="Costello J.C."/>
            <person name="Coyne J.A."/>
            <person name="Daub J."/>
            <person name="David R.G."/>
            <person name="Delcher A.L."/>
            <person name="Delehaunty K."/>
            <person name="Do C.B."/>
            <person name="Ebling H."/>
            <person name="Edwards K."/>
            <person name="Eickbush T."/>
            <person name="Evans J.D."/>
            <person name="Filipski A."/>
            <person name="Findeiss S."/>
            <person name="Freyhult E."/>
            <person name="Fulton L."/>
            <person name="Fulton R."/>
            <person name="Garcia A.C."/>
            <person name="Gardiner A."/>
            <person name="Garfield D.A."/>
            <person name="Garvin B.E."/>
            <person name="Gibson G."/>
            <person name="Gilbert D."/>
            <person name="Gnerre S."/>
            <person name="Godfrey J."/>
            <person name="Good R."/>
            <person name="Gotea V."/>
            <person name="Gravely B."/>
            <person name="Greenberg A.J."/>
            <person name="Griffiths-Jones S."/>
            <person name="Gross S."/>
            <person name="Guigo R."/>
            <person name="Gustafson E.A."/>
            <person name="Haerty W."/>
            <person name="Hahn M.W."/>
            <person name="Halligan D.L."/>
            <person name="Halpern A.L."/>
            <person name="Halter G.M."/>
            <person name="Han M.V."/>
            <person name="Heger A."/>
            <person name="Hillier L."/>
            <person name="Hinrichs A.S."/>
            <person name="Holmes I."/>
            <person name="Hoskins R.A."/>
            <person name="Hubisz M.J."/>
            <person name="Hultmark D."/>
            <person name="Huntley M.A."/>
            <person name="Jaffe D.B."/>
            <person name="Jagadeeshan S."/>
            <person name="Jeck W.R."/>
            <person name="Johnson J."/>
            <person name="Jones C.D."/>
            <person name="Jordan W.C."/>
            <person name="Karpen G.H."/>
            <person name="Kataoka E."/>
            <person name="Keightley P.D."/>
            <person name="Kheradpour P."/>
            <person name="Kirkness E.F."/>
            <person name="Koerich L.B."/>
            <person name="Kristiansen K."/>
            <person name="Kudrna D."/>
            <person name="Kulathinal R.J."/>
            <person name="Kumar S."/>
            <person name="Kwok R."/>
            <person name="Lander E."/>
            <person name="Langley C.H."/>
            <person name="Lapoint R."/>
            <person name="Lazzaro B.P."/>
            <person name="Lee S.J."/>
            <person name="Levesque L."/>
            <person name="Li R."/>
            <person name="Lin C.F."/>
            <person name="Lin M.F."/>
            <person name="Lindblad-Toh K."/>
            <person name="Llopart A."/>
            <person name="Long M."/>
            <person name="Low L."/>
            <person name="Lozovsky E."/>
            <person name="Lu J."/>
            <person name="Luo M."/>
            <person name="Machado C.A."/>
            <person name="Makalowski W."/>
            <person name="Marzo M."/>
            <person name="Matsuda M."/>
            <person name="Matzkin L."/>
            <person name="McAllister B."/>
            <person name="McBride C.S."/>
            <person name="McKernan B."/>
            <person name="McKernan K."/>
            <person name="Mendez-Lago M."/>
            <person name="Minx P."/>
            <person name="Mollenhauer M.U."/>
            <person name="Montooth K."/>
            <person name="Mount S.M."/>
            <person name="Mu X."/>
            <person name="Myers E."/>
            <person name="Negre B."/>
            <person name="Newfeld S."/>
            <person name="Nielsen R."/>
            <person name="Noor M.A."/>
            <person name="O'Grady P."/>
            <person name="Pachter L."/>
            <person name="Papaceit M."/>
            <person name="Parisi M.J."/>
            <person name="Parisi M."/>
            <person name="Parts L."/>
            <person name="Pedersen J.S."/>
            <person name="Pesole G."/>
            <person name="Phillippy A.M."/>
            <person name="Ponting C.P."/>
            <person name="Pop M."/>
            <person name="Porcelli D."/>
            <person name="Powell J.R."/>
            <person name="Prohaska S."/>
            <person name="Pruitt K."/>
            <person name="Puig M."/>
            <person name="Quesneville H."/>
            <person name="Ram K.R."/>
            <person name="Rand D."/>
            <person name="Rasmussen M.D."/>
            <person name="Reed L.K."/>
            <person name="Reenan R."/>
            <person name="Reily A."/>
            <person name="Remington K.A."/>
            <person name="Rieger T.T."/>
            <person name="Ritchie M.G."/>
            <person name="Robin C."/>
            <person name="Rogers Y.H."/>
            <person name="Rohde C."/>
            <person name="Rozas J."/>
            <person name="Rubenfield M.J."/>
            <person name="Ruiz A."/>
            <person name="Russo S."/>
            <person name="Salzberg S.L."/>
            <person name="Sanchez-Gracia A."/>
            <person name="Saranga D.J."/>
            <person name="Sato H."/>
            <person name="Schaeffer S.W."/>
            <person name="Schatz M.C."/>
            <person name="Schlenke T."/>
            <person name="Schwartz R."/>
            <person name="Segarra C."/>
            <person name="Singh R.S."/>
            <person name="Sirot L."/>
            <person name="Sirota M."/>
            <person name="Sisneros N.B."/>
            <person name="Smith C.D."/>
            <person name="Smith T.F."/>
            <person name="Spieth J."/>
            <person name="Stage D.E."/>
            <person name="Stark A."/>
            <person name="Stephan W."/>
            <person name="Strausberg R.L."/>
            <person name="Strempel S."/>
            <person name="Sturgill D."/>
            <person name="Sutton G."/>
            <person name="Sutton G.G."/>
            <person name="Tao W."/>
            <person name="Teichmann S."/>
            <person name="Tobari Y.N."/>
            <person name="Tomimura Y."/>
            <person name="Tsolas J.M."/>
            <person name="Valente V.L."/>
            <person name="Venter E."/>
            <person name="Venter J.C."/>
            <person name="Vicario S."/>
            <person name="Vieira F.G."/>
            <person name="Vilella A.J."/>
            <person name="Villasante A."/>
            <person name="Walenz B."/>
            <person name="Wang J."/>
            <person name="Wasserman M."/>
            <person name="Watts T."/>
            <person name="Wilson D."/>
            <person name="Wilson R.K."/>
            <person name="Wing R.A."/>
            <person name="Wolfner M.F."/>
            <person name="Wong A."/>
            <person name="Wong G.K."/>
            <person name="Wu C.I."/>
            <person name="Wu G."/>
            <person name="Yamamoto D."/>
            <person name="Yang H.P."/>
            <person name="Yang S.P."/>
            <person name="Yorke J.A."/>
            <person name="Yoshida K."/>
            <person name="Zdobnov E."/>
            <person name="Zhang P."/>
            <person name="Zhang Y."/>
            <person name="Zimin A.V."/>
            <person name="Baldwin J."/>
            <person name="Abdouelleil A."/>
            <person name="Abdulkadir J."/>
            <person name="Abebe A."/>
            <person name="Abera B."/>
            <person name="Abreu J."/>
            <person name="Acer S.C."/>
            <person name="Aftuck L."/>
            <person name="Alexander A."/>
            <person name="An P."/>
            <person name="Anderson E."/>
            <person name="Anderson S."/>
            <person name="Arachi H."/>
            <person name="Azer M."/>
            <person name="Bachantsang P."/>
            <person name="Barry A."/>
            <person name="Bayul T."/>
            <person name="Berlin A."/>
            <person name="Bessette D."/>
            <person name="Bloom T."/>
            <person name="Blye J."/>
            <person name="Boguslavskiy L."/>
            <person name="Bonnet C."/>
            <person name="Boukhgalter B."/>
            <person name="Bourzgui I."/>
            <person name="Brown A."/>
            <person name="Cahill P."/>
            <person name="Channer S."/>
            <person name="Cheshatsang Y."/>
            <person name="Chuda L."/>
            <person name="Citroen M."/>
            <person name="Collymore A."/>
            <person name="Cooke P."/>
            <person name="Costello M."/>
            <person name="D'Aco K."/>
            <person name="Daza R."/>
            <person name="De Haan G."/>
            <person name="DeGray S."/>
            <person name="DeMaso C."/>
            <person name="Dhargay N."/>
            <person name="Dooley K."/>
            <person name="Dooley E."/>
            <person name="Doricent M."/>
            <person name="Dorje P."/>
            <person name="Dorjee K."/>
            <person name="Dupes A."/>
            <person name="Elong R."/>
            <person name="Falk J."/>
            <person name="Farina A."/>
            <person name="Faro S."/>
            <person name="Ferguson D."/>
            <person name="Fisher S."/>
            <person name="Foley C.D."/>
            <person name="Franke A."/>
            <person name="Friedrich D."/>
            <person name="Gadbois L."/>
            <person name="Gearin G."/>
            <person name="Gearin C.R."/>
            <person name="Giannoukos G."/>
            <person name="Goode T."/>
            <person name="Graham J."/>
            <person name="Grandbois E."/>
            <person name="Grewal S."/>
            <person name="Gyaltsen K."/>
            <person name="Hafez N."/>
            <person name="Hagos B."/>
            <person name="Hall J."/>
            <person name="Henson C."/>
            <person name="Hollinger A."/>
            <person name="Honan T."/>
            <person name="Huard M.D."/>
            <person name="Hughes L."/>
            <person name="Hurhula B."/>
            <person name="Husby M.E."/>
            <person name="Kamat A."/>
            <person name="Kanga B."/>
            <person name="Kashin S."/>
            <person name="Khazanovich D."/>
            <person name="Kisner P."/>
            <person name="Lance K."/>
            <person name="Lara M."/>
            <person name="Lee W."/>
            <person name="Lennon N."/>
            <person name="Letendre F."/>
            <person name="LeVine R."/>
            <person name="Lipovsky A."/>
            <person name="Liu X."/>
            <person name="Liu J."/>
            <person name="Liu S."/>
            <person name="Lokyitsang T."/>
            <person name="Lokyitsang Y."/>
            <person name="Lubonja R."/>
            <person name="Lui A."/>
            <person name="MacDonald P."/>
            <person name="Magnisalis V."/>
            <person name="Maru K."/>
            <person name="Matthews C."/>
            <person name="McCusker W."/>
            <person name="McDonough S."/>
            <person name="Mehta T."/>
            <person name="Meldrim J."/>
            <person name="Meneus L."/>
            <person name="Mihai O."/>
            <person name="Mihalev A."/>
            <person name="Mihova T."/>
            <person name="Mittelman R."/>
            <person name="Mlenga V."/>
            <person name="Montmayeur A."/>
            <person name="Mulrain L."/>
            <person name="Navidi A."/>
            <person name="Naylor J."/>
            <person name="Negash T."/>
            <person name="Nguyen T."/>
            <person name="Nguyen N."/>
            <person name="Nicol R."/>
            <person name="Norbu C."/>
            <person name="Norbu N."/>
            <person name="Novod N."/>
            <person name="O'Neill B."/>
            <person name="Osman S."/>
            <person name="Markiewicz E."/>
            <person name="Oyono O.L."/>
            <person name="Patti C."/>
            <person name="Phunkhang P."/>
            <person name="Pierre F."/>
            <person name="Priest M."/>
            <person name="Raghuraman S."/>
            <person name="Rege F."/>
            <person name="Reyes R."/>
            <person name="Rise C."/>
            <person name="Rogov P."/>
            <person name="Ross K."/>
            <person name="Ryan E."/>
            <person name="Settipalli S."/>
            <person name="Shea T."/>
            <person name="Sherpa N."/>
            <person name="Shi L."/>
            <person name="Shih D."/>
            <person name="Sparrow T."/>
            <person name="Spaulding J."/>
            <person name="Stalker J."/>
            <person name="Stange-Thomann N."/>
            <person name="Stavropoulos S."/>
            <person name="Stone C."/>
            <person name="Strader C."/>
            <person name="Tesfaye S."/>
            <person name="Thomson T."/>
            <person name="Thoulutsang Y."/>
            <person name="Thoulutsang D."/>
            <person name="Topham K."/>
            <person name="Topping I."/>
            <person name="Tsamla T."/>
            <person name="Vassiliev H."/>
            <person name="Vo A."/>
            <person name="Wangchuk T."/>
            <person name="Wangdi T."/>
            <person name="Weiand M."/>
            <person name="Wilkinson J."/>
            <person name="Wilson A."/>
            <person name="Yadav S."/>
            <person name="Young G."/>
            <person name="Yu Q."/>
            <person name="Zembek L."/>
            <person name="Zhong D."/>
            <person name="Zimmer A."/>
            <person name="Zwirko Z."/>
            <person name="Jaffe D.B."/>
            <person name="Alvarez P."/>
            <person name="Brockman W."/>
            <person name="Butler J."/>
            <person name="Chin C."/>
            <person name="Gnerre S."/>
            <person name="Grabherr M."/>
            <person name="Kleber M."/>
            <person name="Mauceli E."/>
            <person name="MacCallum I."/>
        </authorList>
    </citation>
    <scope>NUCLEOTIDE SEQUENCE [LARGE SCALE GENOMIC DNA]</scope>
    <source>
        <strain evidence="6">Tucson 14030-0811.24</strain>
    </source>
</reference>
<dbReference type="InterPro" id="IPR001849">
    <property type="entry name" value="PH_domain"/>
</dbReference>
<dbReference type="InterPro" id="IPR035963">
    <property type="entry name" value="FERM_2"/>
</dbReference>
<evidence type="ECO:0000313" key="6">
    <source>
        <dbReference type="Proteomes" id="UP000007798"/>
    </source>
</evidence>
<dbReference type="SMART" id="SM00295">
    <property type="entry name" value="B41"/>
    <property type="match status" value="1"/>
</dbReference>
<dbReference type="SUPFAM" id="SSF47031">
    <property type="entry name" value="Second domain of FERM"/>
    <property type="match status" value="1"/>
</dbReference>
<dbReference type="KEGG" id="dwi:6638553"/>
<evidence type="ECO:0000313" key="5">
    <source>
        <dbReference type="EMBL" id="EDW73509.1"/>
    </source>
</evidence>
<evidence type="ECO:0000256" key="3">
    <source>
        <dbReference type="SAM" id="MobiDB-lite"/>
    </source>
</evidence>
<dbReference type="EMBL" id="CH963847">
    <property type="protein sequence ID" value="EDW73509.1"/>
    <property type="molecule type" value="Genomic_DNA"/>
</dbReference>
<comment type="similarity">
    <text evidence="1">Belongs to the kindlin family.</text>
</comment>
<dbReference type="CDD" id="cd17095">
    <property type="entry name" value="FERM_F0_kindlins"/>
    <property type="match status" value="1"/>
</dbReference>
<dbReference type="CDD" id="cd13205">
    <property type="entry name" value="FERM_C_fermitin"/>
    <property type="match status" value="1"/>
</dbReference>
<dbReference type="GO" id="GO:0005178">
    <property type="term" value="F:integrin binding"/>
    <property type="evidence" value="ECO:0007669"/>
    <property type="project" value="TreeGrafter"/>
</dbReference>
<sequence>MIHVGDNSWNLRIFITDLSLERQMRVRGDQHLGAIMLQLVDPENPKDWSDHALWWPARNIWLTRTRLTLDQYGVQADSLLHFTPMHKILRVQLPDLRYLDCRVDYSLKTFGAVVNLCKQLDIRYPEELSLSKPLEADHLKRNFAQEHQQQKRGVNVEPAADTNSFVPIIAASDHQHQHHGGVADGGSSGSLDKPSSPGMFFCAPLSPHEQRSQRQRQRSPLTSSSPSPGTWQPSNLGYATYDSSSSSLGDFQENLACSPATPSREVRERLLRPKSLEEKARLNVGWLDSSLSLMEQGIREYDTLLLRFKYFTFFDLNPKYDQVRINQLYEQAKWSILNEQLDCTEEESLMFAALQYQVNHYHHIDTIDSGIEETSSQENDDDEIDSALKELEITLEGSDHLRKTANITHIPELADYLLYLKPQRFTWRGFKRYYFTYKDLHLLLYKNAEESRLNRGNPSLKINLLGCEIKTEVNQAQHKYAIRLEVDPEQGNNKSNSELWIKCDNDLQYAKWLAACRLASKGRSLADSSYESEIDQILSLLQIQKPLPGIPVDIDPISVDPLDYLSPKMLRKLSNKSVQRILEAQANVRELTAIESKMKYIQAWQSLPDFGVTLFIIKFDGHRREELLGVAHNRIMRMDLHSGDHLKTWRYDSMKAWNVNWNIKCMMIQFQNENLVFSCHSADCKVVHEFIGGYIFMSMRSKDNNQTLNDELFHKLTGGWS</sequence>
<name>B4MMV3_DROWI</name>
<dbReference type="Gene3D" id="2.30.29.30">
    <property type="entry name" value="Pleckstrin-homology domain (PH domain)/Phosphotyrosine-binding domain (PTB)"/>
    <property type="match status" value="2"/>
</dbReference>
<dbReference type="FunCoup" id="B4MMV3">
    <property type="interactions" value="66"/>
</dbReference>
<dbReference type="STRING" id="7260.B4MMV3"/>
<keyword evidence="6" id="KW-1185">Reference proteome</keyword>
<gene>
    <name evidence="5" type="primary">Dwil\GK17582</name>
    <name evidence="5" type="ORF">Dwil_GK17582</name>
</gene>
<dbReference type="InterPro" id="IPR019748">
    <property type="entry name" value="FERM_central"/>
</dbReference>
<dbReference type="AlphaFoldDB" id="B4MMV3"/>
<dbReference type="SMR" id="B4MMV3"/>
<dbReference type="GO" id="GO:0048731">
    <property type="term" value="P:system development"/>
    <property type="evidence" value="ECO:0007669"/>
    <property type="project" value="UniProtKB-ARBA"/>
</dbReference>
<dbReference type="eggNOG" id="KOG3727">
    <property type="taxonomic scope" value="Eukaryota"/>
</dbReference>
<dbReference type="GO" id="GO:0007160">
    <property type="term" value="P:cell-matrix adhesion"/>
    <property type="evidence" value="ECO:0007669"/>
    <property type="project" value="TreeGrafter"/>
</dbReference>
<dbReference type="Gene3D" id="1.20.80.10">
    <property type="match status" value="1"/>
</dbReference>
<dbReference type="PANTHER" id="PTHR16160">
    <property type="entry name" value="FERMITIN 2-RELATED"/>
    <property type="match status" value="1"/>
</dbReference>
<dbReference type="HOGENOM" id="CLU_011611_0_0_1"/>
<dbReference type="OMA" id="GMFFCAP"/>
<dbReference type="InterPro" id="IPR037843">
    <property type="entry name" value="Kindlin/fermitin"/>
</dbReference>
<dbReference type="Proteomes" id="UP000007798">
    <property type="component" value="Unassembled WGS sequence"/>
</dbReference>
<dbReference type="SMART" id="SM00233">
    <property type="entry name" value="PH"/>
    <property type="match status" value="1"/>
</dbReference>